<dbReference type="EMBL" id="JAAAUY010000380">
    <property type="protein sequence ID" value="KAF9330647.1"/>
    <property type="molecule type" value="Genomic_DNA"/>
</dbReference>
<keyword evidence="3" id="KW-1185">Reference proteome</keyword>
<evidence type="ECO:0000256" key="1">
    <source>
        <dbReference type="SAM" id="MobiDB-lite"/>
    </source>
</evidence>
<accession>A0A9P5VL34</accession>
<comment type="caution">
    <text evidence="2">The sequence shown here is derived from an EMBL/GenBank/DDBJ whole genome shotgun (WGS) entry which is preliminary data.</text>
</comment>
<reference evidence="2" key="1">
    <citation type="journal article" date="2020" name="Fungal Divers.">
        <title>Resolving the Mortierellaceae phylogeny through synthesis of multi-gene phylogenetics and phylogenomics.</title>
        <authorList>
            <person name="Vandepol N."/>
            <person name="Liber J."/>
            <person name="Desiro A."/>
            <person name="Na H."/>
            <person name="Kennedy M."/>
            <person name="Barry K."/>
            <person name="Grigoriev I.V."/>
            <person name="Miller A.N."/>
            <person name="O'Donnell K."/>
            <person name="Stajich J.E."/>
            <person name="Bonito G."/>
        </authorList>
    </citation>
    <scope>NUCLEOTIDE SEQUENCE</scope>
    <source>
        <strain evidence="2">NVP1</strain>
    </source>
</reference>
<name>A0A9P5VL34_9FUNG</name>
<gene>
    <name evidence="2" type="ORF">BG006_006399</name>
</gene>
<sequence length="331" mass="36460">MNLKRPRALSIDTSKDGLICTRTKNDPSAPEETPTPPSCRLEKIYEEKLEILGMIGYENWFDDHANPFYRQNIQIIPIPTTTTTTTTTVTTKNNTALAAGVETKSHGKNPFEEEAVPEAVEMDKIGTMSNDVLVFPLASTKTATVNKCAKIEEEDEEEEFTGFEPLGSDTSSCCSAFGLGISFDQDDDEDDHHNPSDSDSGDSDEERDVFDSEHSSDARGLWNKTFRPVTPSPHGIKLSIEPSSTASSHAFSTLTKALNLHRQQILTRRLSNRNRIMDRGHLLPDTTHPGGTSTLLSPPLPLVPRQAGIPFTSCGSKVRALSPYPRPFTRT</sequence>
<dbReference type="AlphaFoldDB" id="A0A9P5VL34"/>
<feature type="region of interest" description="Disordered" evidence="1">
    <location>
        <begin position="1"/>
        <end position="38"/>
    </location>
</feature>
<protein>
    <submittedName>
        <fullName evidence="2">Uncharacterized protein</fullName>
    </submittedName>
</protein>
<feature type="region of interest" description="Disordered" evidence="1">
    <location>
        <begin position="184"/>
        <end position="226"/>
    </location>
</feature>
<proteinExistence type="predicted"/>
<evidence type="ECO:0000313" key="2">
    <source>
        <dbReference type="EMBL" id="KAF9330647.1"/>
    </source>
</evidence>
<organism evidence="2 3">
    <name type="scientific">Podila minutissima</name>
    <dbReference type="NCBI Taxonomy" id="64525"/>
    <lineage>
        <taxon>Eukaryota</taxon>
        <taxon>Fungi</taxon>
        <taxon>Fungi incertae sedis</taxon>
        <taxon>Mucoromycota</taxon>
        <taxon>Mortierellomycotina</taxon>
        <taxon>Mortierellomycetes</taxon>
        <taxon>Mortierellales</taxon>
        <taxon>Mortierellaceae</taxon>
        <taxon>Podila</taxon>
    </lineage>
</organism>
<feature type="compositionally biased region" description="Acidic residues" evidence="1">
    <location>
        <begin position="199"/>
        <end position="208"/>
    </location>
</feature>
<evidence type="ECO:0000313" key="3">
    <source>
        <dbReference type="Proteomes" id="UP000696485"/>
    </source>
</evidence>
<dbReference type="Proteomes" id="UP000696485">
    <property type="component" value="Unassembled WGS sequence"/>
</dbReference>